<evidence type="ECO:0000313" key="10">
    <source>
        <dbReference type="EMBL" id="TSL34598.1"/>
    </source>
</evidence>
<keyword evidence="7" id="KW-0819">tRNA processing</keyword>
<evidence type="ECO:0000256" key="8">
    <source>
        <dbReference type="ARBA" id="ARBA00023242"/>
    </source>
</evidence>
<dbReference type="PANTHER" id="PTHR15641:SF1">
    <property type="entry name" value="ELONGATOR COMPLEX PROTEIN 5"/>
    <property type="match status" value="1"/>
</dbReference>
<dbReference type="GO" id="GO:0005634">
    <property type="term" value="C:nucleus"/>
    <property type="evidence" value="ECO:0007669"/>
    <property type="project" value="UniProtKB-SubCell"/>
</dbReference>
<name>A0A556TYX6_BAGYA</name>
<comment type="similarity">
    <text evidence="4">Belongs to the ELP5 family.</text>
</comment>
<evidence type="ECO:0000256" key="1">
    <source>
        <dbReference type="ARBA" id="ARBA00004123"/>
    </source>
</evidence>
<proteinExistence type="inferred from homology"/>
<evidence type="ECO:0000256" key="2">
    <source>
        <dbReference type="ARBA" id="ARBA00004496"/>
    </source>
</evidence>
<comment type="caution">
    <text evidence="10">The sequence shown here is derived from an EMBL/GenBank/DDBJ whole genome shotgun (WGS) entry which is preliminary data.</text>
</comment>
<dbReference type="Pfam" id="PF10483">
    <property type="entry name" value="Elong_Iki1"/>
    <property type="match status" value="1"/>
</dbReference>
<organism evidence="10 11">
    <name type="scientific">Bagarius yarrelli</name>
    <name type="common">Goonch</name>
    <name type="synonym">Bagrus yarrelli</name>
    <dbReference type="NCBI Taxonomy" id="175774"/>
    <lineage>
        <taxon>Eukaryota</taxon>
        <taxon>Metazoa</taxon>
        <taxon>Chordata</taxon>
        <taxon>Craniata</taxon>
        <taxon>Vertebrata</taxon>
        <taxon>Euteleostomi</taxon>
        <taxon>Actinopterygii</taxon>
        <taxon>Neopterygii</taxon>
        <taxon>Teleostei</taxon>
        <taxon>Ostariophysi</taxon>
        <taxon>Siluriformes</taxon>
        <taxon>Sisoridae</taxon>
        <taxon>Sisorinae</taxon>
        <taxon>Bagarius</taxon>
    </lineage>
</organism>
<evidence type="ECO:0000256" key="4">
    <source>
        <dbReference type="ARBA" id="ARBA00009567"/>
    </source>
</evidence>
<evidence type="ECO:0000256" key="3">
    <source>
        <dbReference type="ARBA" id="ARBA00005043"/>
    </source>
</evidence>
<dbReference type="PANTHER" id="PTHR15641">
    <property type="entry name" value="ELONGATOR COMPLEX PROTEIN 5"/>
    <property type="match status" value="1"/>
</dbReference>
<feature type="compositionally biased region" description="Acidic residues" evidence="9">
    <location>
        <begin position="130"/>
        <end position="146"/>
    </location>
</feature>
<evidence type="ECO:0000313" key="11">
    <source>
        <dbReference type="Proteomes" id="UP000319801"/>
    </source>
</evidence>
<protein>
    <recommendedName>
        <fullName evidence="5">Elongator complex protein 5</fullName>
    </recommendedName>
</protein>
<dbReference type="GO" id="GO:0033588">
    <property type="term" value="C:elongator holoenzyme complex"/>
    <property type="evidence" value="ECO:0007669"/>
    <property type="project" value="InterPro"/>
</dbReference>
<dbReference type="UniPathway" id="UPA00988"/>
<keyword evidence="6" id="KW-0963">Cytoplasm</keyword>
<reference evidence="10 11" key="1">
    <citation type="journal article" date="2019" name="Genome Biol. Evol.">
        <title>Whole-Genome Sequencing of the Giant Devil Catfish, Bagarius yarrelli.</title>
        <authorList>
            <person name="Jiang W."/>
            <person name="Lv Y."/>
            <person name="Cheng L."/>
            <person name="Yang K."/>
            <person name="Chao B."/>
            <person name="Wang X."/>
            <person name="Li Y."/>
            <person name="Pan X."/>
            <person name="You X."/>
            <person name="Zhang Y."/>
            <person name="Yang J."/>
            <person name="Li J."/>
            <person name="Zhang X."/>
            <person name="Liu S."/>
            <person name="Sun C."/>
            <person name="Yang J."/>
            <person name="Shi Q."/>
        </authorList>
    </citation>
    <scope>NUCLEOTIDE SEQUENCE [LARGE SCALE GENOMIC DNA]</scope>
    <source>
        <strain evidence="10">JWS20170419001</strain>
        <tissue evidence="10">Muscle</tissue>
    </source>
</reference>
<evidence type="ECO:0000256" key="9">
    <source>
        <dbReference type="SAM" id="MobiDB-lite"/>
    </source>
</evidence>
<dbReference type="OrthoDB" id="166907at2759"/>
<keyword evidence="11" id="KW-1185">Reference proteome</keyword>
<accession>A0A556TYX6</accession>
<dbReference type="GO" id="GO:0002098">
    <property type="term" value="P:tRNA wobble uridine modification"/>
    <property type="evidence" value="ECO:0007669"/>
    <property type="project" value="InterPro"/>
</dbReference>
<evidence type="ECO:0000256" key="6">
    <source>
        <dbReference type="ARBA" id="ARBA00022490"/>
    </source>
</evidence>
<feature type="region of interest" description="Disordered" evidence="9">
    <location>
        <begin position="126"/>
        <end position="146"/>
    </location>
</feature>
<comment type="pathway">
    <text evidence="3">tRNA modification; 5-methoxycarbonylmethyl-2-thiouridine-tRNA biosynthesis.</text>
</comment>
<dbReference type="GO" id="GO:0000049">
    <property type="term" value="F:tRNA binding"/>
    <property type="evidence" value="ECO:0007669"/>
    <property type="project" value="TreeGrafter"/>
</dbReference>
<dbReference type="GO" id="GO:0005829">
    <property type="term" value="C:cytosol"/>
    <property type="evidence" value="ECO:0007669"/>
    <property type="project" value="TreeGrafter"/>
</dbReference>
<gene>
    <name evidence="10" type="ORF">Baya_6811</name>
</gene>
<comment type="subcellular location">
    <subcellularLocation>
        <location evidence="2">Cytoplasm</location>
    </subcellularLocation>
    <subcellularLocation>
        <location evidence="1">Nucleus</location>
    </subcellularLocation>
</comment>
<sequence>MLSEVLQELEPGGFVIIRGGSVRNIVGLLHADLHQPGIIGALSHLASAVITVKPVNNARYAVAKISQRKKSGKVMQKVDPTSNLTFNLRLSETEKEAKERVALPFVFSEEKKSAFLKHGRGTGRIMYEPDANDDFDEEDPDDDLDV</sequence>
<dbReference type="Proteomes" id="UP000319801">
    <property type="component" value="Unassembled WGS sequence"/>
</dbReference>
<evidence type="ECO:0000256" key="5">
    <source>
        <dbReference type="ARBA" id="ARBA00020264"/>
    </source>
</evidence>
<dbReference type="InterPro" id="IPR019519">
    <property type="entry name" value="Elp5"/>
</dbReference>
<evidence type="ECO:0000256" key="7">
    <source>
        <dbReference type="ARBA" id="ARBA00022694"/>
    </source>
</evidence>
<dbReference type="EMBL" id="VCAZ01000030">
    <property type="protein sequence ID" value="TSL34598.1"/>
    <property type="molecule type" value="Genomic_DNA"/>
</dbReference>
<dbReference type="AlphaFoldDB" id="A0A556TYX6"/>
<keyword evidence="8" id="KW-0539">Nucleus</keyword>